<reference evidence="7 8" key="1">
    <citation type="submission" date="2016-10" db="EMBL/GenBank/DDBJ databases">
        <authorList>
            <person name="de Groot N.N."/>
        </authorList>
    </citation>
    <scope>NUCLEOTIDE SEQUENCE [LARGE SCALE GENOMIC DNA]</scope>
    <source>
        <strain evidence="7 8">DSM 43067</strain>
    </source>
</reference>
<dbReference type="InterPro" id="IPR002114">
    <property type="entry name" value="PTS_HPr_Ser_P_site"/>
</dbReference>
<evidence type="ECO:0000313" key="7">
    <source>
        <dbReference type="EMBL" id="SFN84895.1"/>
    </source>
</evidence>
<dbReference type="InParanoid" id="A0A1I5CCZ4"/>
<protein>
    <recommendedName>
        <fullName evidence="3">Phosphocarrier protein HPr</fullName>
    </recommendedName>
</protein>
<dbReference type="RefSeq" id="WP_021597046.1">
    <property type="nucleotide sequence ID" value="NZ_CP083237.1"/>
</dbReference>
<comment type="function">
    <text evidence="1">General (non sugar-specific) component of the phosphoenolpyruvate-dependent sugar phosphotransferase system (sugar PTS). This major carbohydrate active-transport system catalyzes the phosphorylation of incoming sugar substrates concomitantly with their translocation across the cell membrane. The phosphoryl group from phosphoenolpyruvate (PEP) is transferred to the phosphoryl carrier protein HPr by enzyme I. Phospho-HPr then transfers it to the PTS EIIA domain.</text>
</comment>
<dbReference type="PANTHER" id="PTHR33705">
    <property type="entry name" value="PHOSPHOCARRIER PROTEIN HPR"/>
    <property type="match status" value="1"/>
</dbReference>
<gene>
    <name evidence="7" type="ORF">SAMN04489713_103219</name>
</gene>
<dbReference type="Proteomes" id="UP000183413">
    <property type="component" value="Unassembled WGS sequence"/>
</dbReference>
<evidence type="ECO:0000256" key="1">
    <source>
        <dbReference type="ARBA" id="ARBA00003681"/>
    </source>
</evidence>
<accession>A0A1I5CCZ4</accession>
<dbReference type="CDD" id="cd00367">
    <property type="entry name" value="PTS-HPr_like"/>
    <property type="match status" value="1"/>
</dbReference>
<dbReference type="STRING" id="1993.SAMN04489713_103219"/>
<keyword evidence="8" id="KW-1185">Reference proteome</keyword>
<dbReference type="AlphaFoldDB" id="A0A1I5CCZ4"/>
<dbReference type="GO" id="GO:0005737">
    <property type="term" value="C:cytoplasm"/>
    <property type="evidence" value="ECO:0007669"/>
    <property type="project" value="UniProtKB-SubCell"/>
</dbReference>
<dbReference type="PROSITE" id="PS00369">
    <property type="entry name" value="PTS_HPR_HIS"/>
    <property type="match status" value="1"/>
</dbReference>
<dbReference type="GO" id="GO:0009401">
    <property type="term" value="P:phosphoenolpyruvate-dependent sugar phosphotransferase system"/>
    <property type="evidence" value="ECO:0007669"/>
    <property type="project" value="UniProtKB-KW"/>
</dbReference>
<dbReference type="PANTHER" id="PTHR33705:SF2">
    <property type="entry name" value="PHOSPHOCARRIER PROTEIN NPR"/>
    <property type="match status" value="1"/>
</dbReference>
<evidence type="ECO:0000256" key="5">
    <source>
        <dbReference type="ARBA" id="ARBA00022683"/>
    </source>
</evidence>
<dbReference type="eggNOG" id="COG1925">
    <property type="taxonomic scope" value="Bacteria"/>
</dbReference>
<dbReference type="PROSITE" id="PS00589">
    <property type="entry name" value="PTS_HPR_SER"/>
    <property type="match status" value="1"/>
</dbReference>
<dbReference type="PRINTS" id="PR00107">
    <property type="entry name" value="PHOSPHOCPHPR"/>
</dbReference>
<dbReference type="InterPro" id="IPR035895">
    <property type="entry name" value="HPr-like_sf"/>
</dbReference>
<dbReference type="InterPro" id="IPR001020">
    <property type="entry name" value="PTS_HPr_His_P_site"/>
</dbReference>
<name>A0A1I5CCZ4_9ACTN</name>
<dbReference type="GeneID" id="99651546"/>
<organism evidence="7 8">
    <name type="scientific">Actinomadura madurae</name>
    <dbReference type="NCBI Taxonomy" id="1993"/>
    <lineage>
        <taxon>Bacteria</taxon>
        <taxon>Bacillati</taxon>
        <taxon>Actinomycetota</taxon>
        <taxon>Actinomycetes</taxon>
        <taxon>Streptosporangiales</taxon>
        <taxon>Thermomonosporaceae</taxon>
        <taxon>Actinomadura</taxon>
    </lineage>
</organism>
<feature type="domain" description="HPr" evidence="6">
    <location>
        <begin position="1"/>
        <end position="89"/>
    </location>
</feature>
<dbReference type="EMBL" id="FOVH01000003">
    <property type="protein sequence ID" value="SFN84895.1"/>
    <property type="molecule type" value="Genomic_DNA"/>
</dbReference>
<sequence length="90" mass="9471">MTERNVKIESRVGLHARPAALFVQTAAKAPMDVTVAKRGGTPVNAKSILAVLGLDARHGEEIVLSAEGEGAEELLDGLQKLLSTPEPEEA</sequence>
<evidence type="ECO:0000313" key="8">
    <source>
        <dbReference type="Proteomes" id="UP000183413"/>
    </source>
</evidence>
<comment type="subcellular location">
    <subcellularLocation>
        <location evidence="2">Cytoplasm</location>
    </subcellularLocation>
</comment>
<evidence type="ECO:0000256" key="3">
    <source>
        <dbReference type="ARBA" id="ARBA00020422"/>
    </source>
</evidence>
<keyword evidence="5" id="KW-0598">Phosphotransferase system</keyword>
<dbReference type="Gene3D" id="3.30.1340.10">
    <property type="entry name" value="HPr-like"/>
    <property type="match status" value="1"/>
</dbReference>
<dbReference type="OrthoDB" id="9809047at2"/>
<dbReference type="PROSITE" id="PS51350">
    <property type="entry name" value="PTS_HPR_DOM"/>
    <property type="match status" value="1"/>
</dbReference>
<proteinExistence type="predicted"/>
<keyword evidence="4" id="KW-0963">Cytoplasm</keyword>
<evidence type="ECO:0000259" key="6">
    <source>
        <dbReference type="PROSITE" id="PS51350"/>
    </source>
</evidence>
<dbReference type="SUPFAM" id="SSF55594">
    <property type="entry name" value="HPr-like"/>
    <property type="match status" value="1"/>
</dbReference>
<evidence type="ECO:0000256" key="4">
    <source>
        <dbReference type="ARBA" id="ARBA00022490"/>
    </source>
</evidence>
<dbReference type="Pfam" id="PF00381">
    <property type="entry name" value="PTS-HPr"/>
    <property type="match status" value="1"/>
</dbReference>
<dbReference type="NCBIfam" id="TIGR01003">
    <property type="entry name" value="PTS_HPr_family"/>
    <property type="match status" value="1"/>
</dbReference>
<dbReference type="InterPro" id="IPR000032">
    <property type="entry name" value="HPr-like"/>
</dbReference>
<evidence type="ECO:0000256" key="2">
    <source>
        <dbReference type="ARBA" id="ARBA00004496"/>
    </source>
</evidence>
<dbReference type="InterPro" id="IPR050399">
    <property type="entry name" value="HPr"/>
</dbReference>